<accession>A0A150LYA2</accession>
<evidence type="ECO:0000313" key="2">
    <source>
        <dbReference type="Proteomes" id="UP000075455"/>
    </source>
</evidence>
<proteinExistence type="predicted"/>
<protein>
    <submittedName>
        <fullName evidence="1">Uncharacterized protein</fullName>
    </submittedName>
</protein>
<sequence>MKEEHWEQSRHFFQKIIEAEKVFLDLGRDQSGERSKN</sequence>
<dbReference type="STRING" id="81408.B4119_3640"/>
<dbReference type="EMBL" id="LQYS01000027">
    <property type="protein sequence ID" value="KYD16942.1"/>
    <property type="molecule type" value="Genomic_DNA"/>
</dbReference>
<reference evidence="1 2" key="1">
    <citation type="submission" date="2016-01" db="EMBL/GenBank/DDBJ databases">
        <title>Draft Genome Sequences of Seven Thermophilic Sporeformers Isolated from Foods.</title>
        <authorList>
            <person name="Berendsen E.M."/>
            <person name="Wells-Bennik M.H."/>
            <person name="Krawcyk A.O."/>
            <person name="De Jong A."/>
            <person name="Holsappel S."/>
            <person name="Eijlander R.T."/>
            <person name="Kuipers O.P."/>
        </authorList>
    </citation>
    <scope>NUCLEOTIDE SEQUENCE [LARGE SCALE GENOMIC DNA]</scope>
    <source>
        <strain evidence="1 2">B4119</strain>
    </source>
</reference>
<comment type="caution">
    <text evidence="1">The sequence shown here is derived from an EMBL/GenBank/DDBJ whole genome shotgun (WGS) entry which is preliminary data.</text>
</comment>
<dbReference type="Proteomes" id="UP000075455">
    <property type="component" value="Unassembled WGS sequence"/>
</dbReference>
<name>A0A150LYA2_9BACL</name>
<organism evidence="1 2">
    <name type="scientific">Saccharococcus caldoxylosilyticus</name>
    <dbReference type="NCBI Taxonomy" id="81408"/>
    <lineage>
        <taxon>Bacteria</taxon>
        <taxon>Bacillati</taxon>
        <taxon>Bacillota</taxon>
        <taxon>Bacilli</taxon>
        <taxon>Bacillales</taxon>
        <taxon>Anoxybacillaceae</taxon>
        <taxon>Saccharococcus</taxon>
    </lineage>
</organism>
<gene>
    <name evidence="1" type="ORF">B4119_3640</name>
</gene>
<dbReference type="AlphaFoldDB" id="A0A150LYA2"/>
<evidence type="ECO:0000313" key="1">
    <source>
        <dbReference type="EMBL" id="KYD16942.1"/>
    </source>
</evidence>